<dbReference type="Gene3D" id="3.30.70.120">
    <property type="match status" value="1"/>
</dbReference>
<sequence length="106" mass="12051">MTTHFRLVFTTCANASEARAMAEQLVQQKLAACVSILPNVESVYMWEGEVTHATECKLLIKTKSEKMNQVIQTIKKLHSYEIPEIQVVDVSTGNLAYFNWMDEVLN</sequence>
<dbReference type="GO" id="GO:0010038">
    <property type="term" value="P:response to metal ion"/>
    <property type="evidence" value="ECO:0007669"/>
    <property type="project" value="InterPro"/>
</dbReference>
<proteinExistence type="inferred from homology"/>
<gene>
    <name evidence="2" type="ORF">ADS77_02905</name>
</gene>
<dbReference type="InterPro" id="IPR015867">
    <property type="entry name" value="N-reg_PII/ATP_PRibTrfase_C"/>
</dbReference>
<evidence type="ECO:0000313" key="3">
    <source>
        <dbReference type="Proteomes" id="UP000037848"/>
    </source>
</evidence>
<accession>A0A0N1EMP6</accession>
<dbReference type="EMBL" id="LHPH01000002">
    <property type="protein sequence ID" value="KPH65233.1"/>
    <property type="molecule type" value="Genomic_DNA"/>
</dbReference>
<comment type="similarity">
    <text evidence="1">Belongs to the CutA family.</text>
</comment>
<dbReference type="AlphaFoldDB" id="A0A0N1EMP6"/>
<evidence type="ECO:0000313" key="2">
    <source>
        <dbReference type="EMBL" id="KPH65233.1"/>
    </source>
</evidence>
<dbReference type="RefSeq" id="WP_054204531.1">
    <property type="nucleotide sequence ID" value="NZ_LHPH01000002.1"/>
</dbReference>
<dbReference type="GO" id="GO:0005507">
    <property type="term" value="F:copper ion binding"/>
    <property type="evidence" value="ECO:0007669"/>
    <property type="project" value="TreeGrafter"/>
</dbReference>
<dbReference type="PANTHER" id="PTHR23419">
    <property type="entry name" value="DIVALENT CATION TOLERANCE CUTA-RELATED"/>
    <property type="match status" value="1"/>
</dbReference>
<comment type="caution">
    <text evidence="2">The sequence shown here is derived from an EMBL/GenBank/DDBJ whole genome shotgun (WGS) entry which is preliminary data.</text>
</comment>
<keyword evidence="3" id="KW-1185">Reference proteome</keyword>
<dbReference type="Proteomes" id="UP000037848">
    <property type="component" value="Unassembled WGS sequence"/>
</dbReference>
<dbReference type="PATRIC" id="fig|187330.3.peg.620"/>
<dbReference type="InterPro" id="IPR011322">
    <property type="entry name" value="N-reg_PII-like_a/b"/>
</dbReference>
<name>A0A0N1EMP6_9GAMM</name>
<evidence type="ECO:0000256" key="1">
    <source>
        <dbReference type="ARBA" id="ARBA00010169"/>
    </source>
</evidence>
<dbReference type="STRING" id="187330.AMS58_08090"/>
<reference evidence="2 3" key="1">
    <citation type="submission" date="2015-08" db="EMBL/GenBank/DDBJ databases">
        <title>Draft Genome Sequence of Pseudoalteromonas porphyrae UCD-SED14.</title>
        <authorList>
            <person name="Coil D.A."/>
            <person name="Jospin G."/>
            <person name="Lee R.D."/>
            <person name="Eisen J.A."/>
        </authorList>
    </citation>
    <scope>NUCLEOTIDE SEQUENCE [LARGE SCALE GENOMIC DNA]</scope>
    <source>
        <strain evidence="2 3">UCD-SED14</strain>
    </source>
</reference>
<organism evidence="2 3">
    <name type="scientific">Pseudoalteromonas porphyrae</name>
    <dbReference type="NCBI Taxonomy" id="187330"/>
    <lineage>
        <taxon>Bacteria</taxon>
        <taxon>Pseudomonadati</taxon>
        <taxon>Pseudomonadota</taxon>
        <taxon>Gammaproteobacteria</taxon>
        <taxon>Alteromonadales</taxon>
        <taxon>Pseudoalteromonadaceae</taxon>
        <taxon>Pseudoalteromonas</taxon>
    </lineage>
</organism>
<dbReference type="InterPro" id="IPR004323">
    <property type="entry name" value="Ion_tolerance_CutA"/>
</dbReference>
<dbReference type="OrthoDB" id="37622at2"/>
<dbReference type="PANTHER" id="PTHR23419:SF8">
    <property type="entry name" value="FI09726P"/>
    <property type="match status" value="1"/>
</dbReference>
<dbReference type="Pfam" id="PF03091">
    <property type="entry name" value="CutA1"/>
    <property type="match status" value="1"/>
</dbReference>
<protein>
    <submittedName>
        <fullName evidence="2">Cation tolerance protein CutA</fullName>
    </submittedName>
</protein>
<dbReference type="SUPFAM" id="SSF54913">
    <property type="entry name" value="GlnB-like"/>
    <property type="match status" value="1"/>
</dbReference>